<dbReference type="Gene3D" id="3.40.50.12640">
    <property type="entry name" value="Phosphopantoate/pantothenate synthetase"/>
    <property type="match status" value="1"/>
</dbReference>
<evidence type="ECO:0000313" key="6">
    <source>
        <dbReference type="Proteomes" id="UP000230707"/>
    </source>
</evidence>
<dbReference type="InterPro" id="IPR038138">
    <property type="entry name" value="PPS/PS_sf"/>
</dbReference>
<dbReference type="GO" id="GO:0005524">
    <property type="term" value="F:ATP binding"/>
    <property type="evidence" value="ECO:0007669"/>
    <property type="project" value="UniProtKB-KW"/>
</dbReference>
<evidence type="ECO:0000313" key="5">
    <source>
        <dbReference type="EMBL" id="PIR07874.1"/>
    </source>
</evidence>
<dbReference type="AlphaFoldDB" id="A0A2H0NG81"/>
<dbReference type="EMBL" id="PCWS01000135">
    <property type="protein sequence ID" value="PIR07874.1"/>
    <property type="molecule type" value="Genomic_DNA"/>
</dbReference>
<reference evidence="5 6" key="1">
    <citation type="submission" date="2017-09" db="EMBL/GenBank/DDBJ databases">
        <title>Depth-based differentiation of microbial function through sediment-hosted aquifers and enrichment of novel symbionts in the deep terrestrial subsurface.</title>
        <authorList>
            <person name="Probst A.J."/>
            <person name="Ladd B."/>
            <person name="Jarett J.K."/>
            <person name="Geller-Mcgrath D.E."/>
            <person name="Sieber C.M."/>
            <person name="Emerson J.B."/>
            <person name="Anantharaman K."/>
            <person name="Thomas B.C."/>
            <person name="Malmstrom R."/>
            <person name="Stieglmeier M."/>
            <person name="Klingl A."/>
            <person name="Woyke T."/>
            <person name="Ryan C.M."/>
            <person name="Banfield J.F."/>
        </authorList>
    </citation>
    <scope>NUCLEOTIDE SEQUENCE [LARGE SCALE GENOMIC DNA]</scope>
    <source>
        <strain evidence="5">CG11_big_fil_rev_8_21_14_0_20_37_11</strain>
    </source>
</reference>
<dbReference type="Pfam" id="PF02006">
    <property type="entry name" value="PPS_PS"/>
    <property type="match status" value="1"/>
</dbReference>
<organism evidence="5 6">
    <name type="scientific">Candidatus Gottesmanbacteria bacterium CG11_big_fil_rev_8_21_14_0_20_37_11</name>
    <dbReference type="NCBI Taxonomy" id="1974575"/>
    <lineage>
        <taxon>Bacteria</taxon>
        <taxon>Candidatus Gottesmaniibacteriota</taxon>
    </lineage>
</organism>
<dbReference type="GO" id="GO:0016874">
    <property type="term" value="F:ligase activity"/>
    <property type="evidence" value="ECO:0007669"/>
    <property type="project" value="UniProtKB-KW"/>
</dbReference>
<evidence type="ECO:0000256" key="3">
    <source>
        <dbReference type="ARBA" id="ARBA00022840"/>
    </source>
</evidence>
<dbReference type="InterPro" id="IPR002855">
    <property type="entry name" value="PPS/PS"/>
</dbReference>
<dbReference type="PANTHER" id="PTHR40695:SF1">
    <property type="entry name" value="4-PHOSPHOPANTOATE--BETA-ALANINE LIGASE"/>
    <property type="match status" value="1"/>
</dbReference>
<dbReference type="NCBIfam" id="NF010324">
    <property type="entry name" value="PRK13761.1"/>
    <property type="match status" value="1"/>
</dbReference>
<gene>
    <name evidence="5" type="ORF">COV53_06045</name>
</gene>
<keyword evidence="4" id="KW-0173">Coenzyme A biosynthesis</keyword>
<evidence type="ECO:0000256" key="2">
    <source>
        <dbReference type="ARBA" id="ARBA00022741"/>
    </source>
</evidence>
<comment type="caution">
    <text evidence="5">The sequence shown here is derived from an EMBL/GenBank/DDBJ whole genome shotgun (WGS) entry which is preliminary data.</text>
</comment>
<dbReference type="Proteomes" id="UP000230707">
    <property type="component" value="Unassembled WGS sequence"/>
</dbReference>
<proteinExistence type="predicted"/>
<accession>A0A2H0NG81</accession>
<protein>
    <submittedName>
        <fullName evidence="5">Phosphopantothenate/pantothenate synthetase</fullName>
    </submittedName>
</protein>
<dbReference type="PANTHER" id="PTHR40695">
    <property type="entry name" value="4-PHOSPHOPANTOATE--BETA-ALANINE LIGASE"/>
    <property type="match status" value="1"/>
</dbReference>
<dbReference type="PIRSF" id="PIRSF004853">
    <property type="entry name" value="UCP004853"/>
    <property type="match status" value="1"/>
</dbReference>
<evidence type="ECO:0000256" key="4">
    <source>
        <dbReference type="ARBA" id="ARBA00022993"/>
    </source>
</evidence>
<sequence length="254" mass="27945">MNAPKSHPRYLSNLYRDKLAYGVKLGITSLQGLTAHGRGEAFDYLLGEKTNDFAKIAIKVATCMLITARHPVISVNGNTAILAPAEIITLANLTNASIEVNLFHASKKRENNIVHYLKKLGAGTVLLPNKGIIPGIDSNRRMISKEGQKDADVILVPLEDGDRTGALVAMGKKVIAIDLNPLSRTAKRANVTIVDNLVRVIPDLICQVKIMRSYKKEKLISIIDSYDNHLVLEKALIYIARRLTLLSRNSDVMV</sequence>
<dbReference type="GO" id="GO:0015937">
    <property type="term" value="P:coenzyme A biosynthetic process"/>
    <property type="evidence" value="ECO:0007669"/>
    <property type="project" value="UniProtKB-KW"/>
</dbReference>
<keyword evidence="3" id="KW-0067">ATP-binding</keyword>
<evidence type="ECO:0000256" key="1">
    <source>
        <dbReference type="ARBA" id="ARBA00022598"/>
    </source>
</evidence>
<keyword evidence="2" id="KW-0547">Nucleotide-binding</keyword>
<name>A0A2H0NG81_9BACT</name>
<keyword evidence="1" id="KW-0436">Ligase</keyword>